<name>A0A673FVB2_9TELE</name>
<protein>
    <submittedName>
        <fullName evidence="1">Uncharacterized protein</fullName>
    </submittedName>
</protein>
<dbReference type="Ensembl" id="ENSSRHT00000003372.1">
    <property type="protein sequence ID" value="ENSSRHP00000003252.1"/>
    <property type="gene ID" value="ENSSRHG00000002223.1"/>
</dbReference>
<dbReference type="Proteomes" id="UP000472270">
    <property type="component" value="Unassembled WGS sequence"/>
</dbReference>
<accession>A0A673FVB2</accession>
<sequence length="48" mass="4966">MAAPGIDTCHVSCCANRTPNVVSWGRGGLIAFGTCNSVALYNPQVLTV</sequence>
<reference evidence="1" key="1">
    <citation type="submission" date="2025-08" db="UniProtKB">
        <authorList>
            <consortium name="Ensembl"/>
        </authorList>
    </citation>
    <scope>IDENTIFICATION</scope>
</reference>
<evidence type="ECO:0000313" key="1">
    <source>
        <dbReference type="Ensembl" id="ENSSRHP00000003252.1"/>
    </source>
</evidence>
<evidence type="ECO:0000313" key="2">
    <source>
        <dbReference type="Proteomes" id="UP000472270"/>
    </source>
</evidence>
<dbReference type="AlphaFoldDB" id="A0A673FVB2"/>
<reference evidence="1" key="2">
    <citation type="submission" date="2025-09" db="UniProtKB">
        <authorList>
            <consortium name="Ensembl"/>
        </authorList>
    </citation>
    <scope>IDENTIFICATION</scope>
</reference>
<keyword evidence="2" id="KW-1185">Reference proteome</keyword>
<organism evidence="1 2">
    <name type="scientific">Sinocyclocheilus rhinocerous</name>
    <dbReference type="NCBI Taxonomy" id="307959"/>
    <lineage>
        <taxon>Eukaryota</taxon>
        <taxon>Metazoa</taxon>
        <taxon>Chordata</taxon>
        <taxon>Craniata</taxon>
        <taxon>Vertebrata</taxon>
        <taxon>Euteleostomi</taxon>
        <taxon>Actinopterygii</taxon>
        <taxon>Neopterygii</taxon>
        <taxon>Teleostei</taxon>
        <taxon>Ostariophysi</taxon>
        <taxon>Cypriniformes</taxon>
        <taxon>Cyprinidae</taxon>
        <taxon>Cyprininae</taxon>
        <taxon>Sinocyclocheilus</taxon>
    </lineage>
</organism>
<proteinExistence type="predicted"/>